<dbReference type="RefSeq" id="WP_154665558.1">
    <property type="nucleotide sequence ID" value="NZ_FPAW01000070.1"/>
</dbReference>
<accession>A0A1I7ECV3</accession>
<protein>
    <submittedName>
        <fullName evidence="1">Uncharacterized protein</fullName>
    </submittedName>
</protein>
<reference evidence="1 2" key="1">
    <citation type="submission" date="2016-10" db="EMBL/GenBank/DDBJ databases">
        <authorList>
            <person name="de Groot N.N."/>
        </authorList>
    </citation>
    <scope>NUCLEOTIDE SEQUENCE [LARGE SCALE GENOMIC DNA]</scope>
    <source>
        <strain evidence="1 2">CGMCC 1.10959</strain>
    </source>
</reference>
<dbReference type="Proteomes" id="UP000182466">
    <property type="component" value="Unassembled WGS sequence"/>
</dbReference>
<organism evidence="1 2">
    <name type="scientific">Sedimentitalea nanhaiensis</name>
    <dbReference type="NCBI Taxonomy" id="999627"/>
    <lineage>
        <taxon>Bacteria</taxon>
        <taxon>Pseudomonadati</taxon>
        <taxon>Pseudomonadota</taxon>
        <taxon>Alphaproteobacteria</taxon>
        <taxon>Rhodobacterales</taxon>
        <taxon>Paracoccaceae</taxon>
        <taxon>Sedimentitalea</taxon>
    </lineage>
</organism>
<evidence type="ECO:0000313" key="2">
    <source>
        <dbReference type="Proteomes" id="UP000182466"/>
    </source>
</evidence>
<keyword evidence="2" id="KW-1185">Reference proteome</keyword>
<evidence type="ECO:0000313" key="1">
    <source>
        <dbReference type="EMBL" id="SFU21786.1"/>
    </source>
</evidence>
<name>A0A1I7ECV3_9RHOB</name>
<gene>
    <name evidence="1" type="ORF">SAMN05216236_1707</name>
</gene>
<dbReference type="EMBL" id="FPAW01000070">
    <property type="protein sequence ID" value="SFU21786.1"/>
    <property type="molecule type" value="Genomic_DNA"/>
</dbReference>
<sequence length="54" mass="5864">MTKREETKAAKVQAMLRRPSGATHVVDVTADGAVRPILTSLSFRQTTGTYAEQS</sequence>
<dbReference type="AlphaFoldDB" id="A0A1I7ECV3"/>
<proteinExistence type="predicted"/>